<feature type="transmembrane region" description="Helical" evidence="1">
    <location>
        <begin position="81"/>
        <end position="100"/>
    </location>
</feature>
<feature type="transmembrane region" description="Helical" evidence="1">
    <location>
        <begin position="168"/>
        <end position="188"/>
    </location>
</feature>
<gene>
    <name evidence="2" type="ORF">SAMN05444682_107326</name>
</gene>
<feature type="transmembrane region" description="Helical" evidence="1">
    <location>
        <begin position="425"/>
        <end position="446"/>
    </location>
</feature>
<dbReference type="EMBL" id="FOQO01000007">
    <property type="protein sequence ID" value="SFJ13442.1"/>
    <property type="molecule type" value="Genomic_DNA"/>
</dbReference>
<sequence length="455" mass="51496">MVLIGFAFTQFWIPPVLTLMEGKPLVFNLNYPNSVFLHNFLAFLAMLGSFLVYKAHFSYIRSYLARFFKTKTYLYNTPSPYQLWLMGIVGILGMSATRILGLGNEGAANTGILIKLLQGFQIYAYAPLFMMLSPLYTRKQYDTPKLLIAGYICFLLAIGVLLNSRGAFMMGLTGLGLAYLLGLLLGTFSPHVFTLRNTIGLAAAFWVITGPLSDLGTAMVITRSQRGEVNPTELLAMTFDTYNDKELLNRYKSAAMDTKNNPLTDWDEYYFNNIFVARFSNLKFVDASLEHYYRLDSPEKNKLMFNYSIERTLAILPAPLLNFLGITIDKYGAIGTSYGDYLLALSTGNKAYLGGYRVGHFAGVGMAAFGWFYLLIMFVTLIPCFLLIDLLYYNGKFSIVSLVFLPEIFCHVGLLSGNIENPINFIPFLFRTWPQLVVLYLALFYLTRQLRRIFI</sequence>
<evidence type="ECO:0008006" key="4">
    <source>
        <dbReference type="Google" id="ProtNLM"/>
    </source>
</evidence>
<dbReference type="AlphaFoldDB" id="A0A1I3NWF5"/>
<evidence type="ECO:0000256" key="1">
    <source>
        <dbReference type="SAM" id="Phobius"/>
    </source>
</evidence>
<proteinExistence type="predicted"/>
<keyword evidence="1" id="KW-0812">Transmembrane</keyword>
<feature type="transmembrane region" description="Helical" evidence="1">
    <location>
        <begin position="144"/>
        <end position="162"/>
    </location>
</feature>
<evidence type="ECO:0000313" key="3">
    <source>
        <dbReference type="Proteomes" id="UP000198670"/>
    </source>
</evidence>
<keyword evidence="1" id="KW-1133">Transmembrane helix</keyword>
<dbReference type="STRING" id="1477437.SAMN05444682_107326"/>
<organism evidence="2 3">
    <name type="scientific">Parapedobacter indicus</name>
    <dbReference type="NCBI Taxonomy" id="1477437"/>
    <lineage>
        <taxon>Bacteria</taxon>
        <taxon>Pseudomonadati</taxon>
        <taxon>Bacteroidota</taxon>
        <taxon>Sphingobacteriia</taxon>
        <taxon>Sphingobacteriales</taxon>
        <taxon>Sphingobacteriaceae</taxon>
        <taxon>Parapedobacter</taxon>
    </lineage>
</organism>
<feature type="transmembrane region" description="Helical" evidence="1">
    <location>
        <begin position="36"/>
        <end position="60"/>
    </location>
</feature>
<feature type="transmembrane region" description="Helical" evidence="1">
    <location>
        <begin position="112"/>
        <end position="132"/>
    </location>
</feature>
<feature type="transmembrane region" description="Helical" evidence="1">
    <location>
        <begin position="371"/>
        <end position="392"/>
    </location>
</feature>
<reference evidence="2 3" key="1">
    <citation type="submission" date="2016-10" db="EMBL/GenBank/DDBJ databases">
        <authorList>
            <person name="de Groot N.N."/>
        </authorList>
    </citation>
    <scope>NUCLEOTIDE SEQUENCE [LARGE SCALE GENOMIC DNA]</scope>
    <source>
        <strain evidence="2 3">RK1</strain>
    </source>
</reference>
<keyword evidence="3" id="KW-1185">Reference proteome</keyword>
<feature type="transmembrane region" description="Helical" evidence="1">
    <location>
        <begin position="399"/>
        <end position="419"/>
    </location>
</feature>
<dbReference type="Proteomes" id="UP000198670">
    <property type="component" value="Unassembled WGS sequence"/>
</dbReference>
<keyword evidence="1" id="KW-0472">Membrane</keyword>
<evidence type="ECO:0000313" key="2">
    <source>
        <dbReference type="EMBL" id="SFJ13442.1"/>
    </source>
</evidence>
<name>A0A1I3NWF5_9SPHI</name>
<protein>
    <recommendedName>
        <fullName evidence="4">Oligosaccharide repeat unit polymerase</fullName>
    </recommendedName>
</protein>
<accession>A0A1I3NWF5</accession>